<dbReference type="PANTHER" id="PTHR33840:SF1">
    <property type="entry name" value="TLE1 PHOSPHOLIPASE DOMAIN-CONTAINING PROTEIN"/>
    <property type="match status" value="1"/>
</dbReference>
<name>A0ABT1BRK4_9BURK</name>
<dbReference type="PANTHER" id="PTHR33840">
    <property type="match status" value="1"/>
</dbReference>
<dbReference type="Proteomes" id="UP001204851">
    <property type="component" value="Unassembled WGS sequence"/>
</dbReference>
<feature type="coiled-coil region" evidence="1">
    <location>
        <begin position="399"/>
        <end position="466"/>
    </location>
</feature>
<feature type="region of interest" description="Disordered" evidence="2">
    <location>
        <begin position="1"/>
        <end position="47"/>
    </location>
</feature>
<comment type="caution">
    <text evidence="4">The sequence shown here is derived from an EMBL/GenBank/DDBJ whole genome shotgun (WGS) entry which is preliminary data.</text>
</comment>
<accession>A0ABT1BRK4</accession>
<keyword evidence="1" id="KW-0175">Coiled coil</keyword>
<evidence type="ECO:0000313" key="4">
    <source>
        <dbReference type="EMBL" id="MCO5978865.1"/>
    </source>
</evidence>
<dbReference type="Pfam" id="PF09994">
    <property type="entry name" value="T6SS_Tle1-like_cat"/>
    <property type="match status" value="2"/>
</dbReference>
<protein>
    <submittedName>
        <fullName evidence="4">DUF2235 domain-containing protein</fullName>
    </submittedName>
</protein>
<proteinExistence type="predicted"/>
<keyword evidence="5" id="KW-1185">Reference proteome</keyword>
<organism evidence="4 5">
    <name type="scientific">Ideonella oryzae</name>
    <dbReference type="NCBI Taxonomy" id="2937441"/>
    <lineage>
        <taxon>Bacteria</taxon>
        <taxon>Pseudomonadati</taxon>
        <taxon>Pseudomonadota</taxon>
        <taxon>Betaproteobacteria</taxon>
        <taxon>Burkholderiales</taxon>
        <taxon>Sphaerotilaceae</taxon>
        <taxon>Ideonella</taxon>
    </lineage>
</organism>
<sequence>MESAVKDPTYVENQRDETAGSMDPLPGAGAAQTARRPPGQRALSDQEREQRQIALCATVPDKQQAMCQCSKVIHYSVFFDGTGNNRFDELAKEPDQQALSNIAKLFDAHKMDMSAGIVRSYVPGIGTKYPEIGDTGGGLAQATGTGGKERIKKALDMLGDEIAKVPSSQKVRLINVVVFGFSRGAAEARAFIRDLAAKCTAVGGAYRYKDIPLRVAFVGVFDTVCSAYDGLPSAAVTWNGGHNGWADGMKLPPMVEQCVHMMAAHEARRRFPLDSTRIDAAYPDNTIEIWYPGVHADVGGGYSPMYQGRENTVSRFALNEMFDLAFAAGVLFNPVETLPGRVRDEFNKDDPKLREAFSAYLSAVPLKTGPMEEVQAAHMELLHRWVKERIHQGDSSESVQRLKQKMLQAKKTKTQLERRRQAILAQAVIVDPTMPPILPADKTQEYDQINQEIRKVDEAYDEADSALSDLGQENVKFEMDAEAISEKAQQGWKLTLRERTILEAWQNEKPLPDGVRKFFDLFAHNSIVHFNYDTSRLSDWRTIFFGETKYKPS</sequence>
<evidence type="ECO:0000313" key="5">
    <source>
        <dbReference type="Proteomes" id="UP001204851"/>
    </source>
</evidence>
<dbReference type="InterPro" id="IPR018712">
    <property type="entry name" value="Tle1-like_cat"/>
</dbReference>
<evidence type="ECO:0000259" key="3">
    <source>
        <dbReference type="Pfam" id="PF09994"/>
    </source>
</evidence>
<feature type="domain" description="T6SS Phospholipase effector Tle1-like catalytic" evidence="3">
    <location>
        <begin position="77"/>
        <end position="191"/>
    </location>
</feature>
<gene>
    <name evidence="4" type="ORF">M0L44_19375</name>
</gene>
<dbReference type="RefSeq" id="WP_252771813.1">
    <property type="nucleotide sequence ID" value="NZ_JAMXMC010000013.1"/>
</dbReference>
<feature type="domain" description="T6SS Phospholipase effector Tle1-like catalytic" evidence="3">
    <location>
        <begin position="211"/>
        <end position="322"/>
    </location>
</feature>
<reference evidence="4 5" key="1">
    <citation type="submission" date="2022-06" db="EMBL/GenBank/DDBJ databases">
        <title>Ideonella sp. NS12-5 Genome sequencing and assembly.</title>
        <authorList>
            <person name="Jung Y."/>
        </authorList>
    </citation>
    <scope>NUCLEOTIDE SEQUENCE [LARGE SCALE GENOMIC DNA]</scope>
    <source>
        <strain evidence="4 5">NS12-5</strain>
    </source>
</reference>
<evidence type="ECO:0000256" key="2">
    <source>
        <dbReference type="SAM" id="MobiDB-lite"/>
    </source>
</evidence>
<evidence type="ECO:0000256" key="1">
    <source>
        <dbReference type="SAM" id="Coils"/>
    </source>
</evidence>
<dbReference type="EMBL" id="JAMXMC010000013">
    <property type="protein sequence ID" value="MCO5978865.1"/>
    <property type="molecule type" value="Genomic_DNA"/>
</dbReference>